<dbReference type="CDD" id="cd07333">
    <property type="entry name" value="M48C_bepA_like"/>
    <property type="match status" value="1"/>
</dbReference>
<dbReference type="InterPro" id="IPR051156">
    <property type="entry name" value="Mito/Outer_Membr_Metalloprot"/>
</dbReference>
<evidence type="ECO:0000256" key="2">
    <source>
        <dbReference type="ARBA" id="ARBA00022723"/>
    </source>
</evidence>
<dbReference type="PANTHER" id="PTHR22726">
    <property type="entry name" value="METALLOENDOPEPTIDASE OMA1"/>
    <property type="match status" value="1"/>
</dbReference>
<dbReference type="PROSITE" id="PS51257">
    <property type="entry name" value="PROKAR_LIPOPROTEIN"/>
    <property type="match status" value="1"/>
</dbReference>
<dbReference type="OrthoDB" id="9810445at2"/>
<dbReference type="EMBL" id="CP012332">
    <property type="protein sequence ID" value="AKU90444.1"/>
    <property type="molecule type" value="Genomic_DNA"/>
</dbReference>
<feature type="compositionally biased region" description="Pro residues" evidence="7">
    <location>
        <begin position="294"/>
        <end position="305"/>
    </location>
</feature>
<keyword evidence="2" id="KW-0479">Metal-binding</keyword>
<feature type="chain" id="PRO_5005465357" evidence="8">
    <location>
        <begin position="19"/>
        <end position="305"/>
    </location>
</feature>
<keyword evidence="5 6" id="KW-0482">Metalloprotease</keyword>
<feature type="region of interest" description="Disordered" evidence="7">
    <location>
        <begin position="274"/>
        <end position="305"/>
    </location>
</feature>
<proteinExistence type="inferred from homology"/>
<name>A0A0K1PBE0_9BACT</name>
<dbReference type="GO" id="GO:0051603">
    <property type="term" value="P:proteolysis involved in protein catabolic process"/>
    <property type="evidence" value="ECO:0007669"/>
    <property type="project" value="TreeGrafter"/>
</dbReference>
<dbReference type="AlphaFoldDB" id="A0A0K1PBE0"/>
<evidence type="ECO:0000313" key="11">
    <source>
        <dbReference type="Proteomes" id="UP000055590"/>
    </source>
</evidence>
<dbReference type="InterPro" id="IPR001915">
    <property type="entry name" value="Peptidase_M48"/>
</dbReference>
<dbReference type="KEGG" id="vin:AKJ08_0831"/>
<keyword evidence="4 6" id="KW-0862">Zinc</keyword>
<keyword evidence="3 6" id="KW-0378">Hydrolase</keyword>
<dbReference type="GO" id="GO:0004222">
    <property type="term" value="F:metalloendopeptidase activity"/>
    <property type="evidence" value="ECO:0007669"/>
    <property type="project" value="InterPro"/>
</dbReference>
<feature type="domain" description="Peptidase M48" evidence="9">
    <location>
        <begin position="64"/>
        <end position="245"/>
    </location>
</feature>
<accession>A0A0K1PBE0</accession>
<sequence length="305" mass="31732">MRLKLPILFFLAAGLAGCASVNKTMDKGTGTLGELLLPLSEEVSLGKQLSADVDKQEKVLNDPEVQAWVNQLGQKIVAASGDKRKGVRYTFTVIDKPGVINAFALPGGHIYVYSGLITAARSEAELASVLGHEVGHVTERHAAKSLGTAYGLEALSTVALGKKPGTVTQIASGIAAQGYMSRHSRDAERDADTKGLDYLIRAGYDAKAMPRFFQELVRVSGKSSSLEQFFASHPDPAERAKTLEASIRSKGGAAGKTEIIGGFDRIKARLLGNTSVPASSTGAPSAPSGSGAPAPGPAPAPAPAR</sequence>
<protein>
    <submittedName>
        <fullName evidence="10">Putative Zn-dependent protease</fullName>
    </submittedName>
</protein>
<evidence type="ECO:0000256" key="5">
    <source>
        <dbReference type="ARBA" id="ARBA00023049"/>
    </source>
</evidence>
<evidence type="ECO:0000313" key="10">
    <source>
        <dbReference type="EMBL" id="AKU90444.1"/>
    </source>
</evidence>
<dbReference type="RefSeq" id="WP_082342671.1">
    <property type="nucleotide sequence ID" value="NZ_CP012332.1"/>
</dbReference>
<comment type="similarity">
    <text evidence="6">Belongs to the peptidase M48 family.</text>
</comment>
<reference evidence="10 11" key="1">
    <citation type="submission" date="2015-08" db="EMBL/GenBank/DDBJ databases">
        <authorList>
            <person name="Babu N.S."/>
            <person name="Beckwith C.J."/>
            <person name="Beseler K.G."/>
            <person name="Brison A."/>
            <person name="Carone J.V."/>
            <person name="Caskin T.P."/>
            <person name="Diamond M."/>
            <person name="Durham M.E."/>
            <person name="Foxe J.M."/>
            <person name="Go M."/>
            <person name="Henderson B.A."/>
            <person name="Jones I.B."/>
            <person name="McGettigan J.A."/>
            <person name="Micheletti S.J."/>
            <person name="Nasrallah M.E."/>
            <person name="Ortiz D."/>
            <person name="Piller C.R."/>
            <person name="Privatt S.R."/>
            <person name="Schneider S.L."/>
            <person name="Sharp S."/>
            <person name="Smith T.C."/>
            <person name="Stanton J.D."/>
            <person name="Ullery H.E."/>
            <person name="Wilson R.J."/>
            <person name="Serrano M.G."/>
            <person name="Buck G."/>
            <person name="Lee V."/>
            <person name="Wang Y."/>
            <person name="Carvalho R."/>
            <person name="Voegtly L."/>
            <person name="Shi R."/>
            <person name="Duckworth R."/>
            <person name="Johnson A."/>
            <person name="Loviza R."/>
            <person name="Walstead R."/>
            <person name="Shah Z."/>
            <person name="Kiflezghi M."/>
            <person name="Wade K."/>
            <person name="Ball S.L."/>
            <person name="Bradley K.W."/>
            <person name="Asai D.J."/>
            <person name="Bowman C.A."/>
            <person name="Russell D.A."/>
            <person name="Pope W.H."/>
            <person name="Jacobs-Sera D."/>
            <person name="Hendrix R.W."/>
            <person name="Hatfull G.F."/>
        </authorList>
    </citation>
    <scope>NUCLEOTIDE SEQUENCE [LARGE SCALE GENOMIC DNA]</scope>
    <source>
        <strain evidence="10 11">DSM 27710</strain>
    </source>
</reference>
<gene>
    <name evidence="10" type="ORF">AKJ08_0831</name>
</gene>
<dbReference type="STRING" id="1391653.AKJ08_0831"/>
<keyword evidence="8" id="KW-0732">Signal</keyword>
<dbReference type="GO" id="GO:0016020">
    <property type="term" value="C:membrane"/>
    <property type="evidence" value="ECO:0007669"/>
    <property type="project" value="TreeGrafter"/>
</dbReference>
<organism evidence="10 11">
    <name type="scientific">Vulgatibacter incomptus</name>
    <dbReference type="NCBI Taxonomy" id="1391653"/>
    <lineage>
        <taxon>Bacteria</taxon>
        <taxon>Pseudomonadati</taxon>
        <taxon>Myxococcota</taxon>
        <taxon>Myxococcia</taxon>
        <taxon>Myxococcales</taxon>
        <taxon>Cystobacterineae</taxon>
        <taxon>Vulgatibacteraceae</taxon>
        <taxon>Vulgatibacter</taxon>
    </lineage>
</organism>
<dbReference type="Gene3D" id="3.30.2010.10">
    <property type="entry name" value="Metalloproteases ('zincins'), catalytic domain"/>
    <property type="match status" value="1"/>
</dbReference>
<dbReference type="PATRIC" id="fig|1391653.3.peg.855"/>
<keyword evidence="11" id="KW-1185">Reference proteome</keyword>
<evidence type="ECO:0000256" key="4">
    <source>
        <dbReference type="ARBA" id="ARBA00022833"/>
    </source>
</evidence>
<dbReference type="Pfam" id="PF01435">
    <property type="entry name" value="Peptidase_M48"/>
    <property type="match status" value="1"/>
</dbReference>
<dbReference type="PANTHER" id="PTHR22726:SF1">
    <property type="entry name" value="METALLOENDOPEPTIDASE OMA1, MITOCHONDRIAL"/>
    <property type="match status" value="1"/>
</dbReference>
<evidence type="ECO:0000256" key="3">
    <source>
        <dbReference type="ARBA" id="ARBA00022801"/>
    </source>
</evidence>
<evidence type="ECO:0000256" key="6">
    <source>
        <dbReference type="RuleBase" id="RU003983"/>
    </source>
</evidence>
<evidence type="ECO:0000256" key="1">
    <source>
        <dbReference type="ARBA" id="ARBA00022670"/>
    </source>
</evidence>
<feature type="compositionally biased region" description="Low complexity" evidence="7">
    <location>
        <begin position="277"/>
        <end position="293"/>
    </location>
</feature>
<evidence type="ECO:0000259" key="9">
    <source>
        <dbReference type="Pfam" id="PF01435"/>
    </source>
</evidence>
<keyword evidence="1 6" id="KW-0645">Protease</keyword>
<feature type="signal peptide" evidence="8">
    <location>
        <begin position="1"/>
        <end position="18"/>
    </location>
</feature>
<dbReference type="Proteomes" id="UP000055590">
    <property type="component" value="Chromosome"/>
</dbReference>
<dbReference type="GO" id="GO:0046872">
    <property type="term" value="F:metal ion binding"/>
    <property type="evidence" value="ECO:0007669"/>
    <property type="project" value="UniProtKB-KW"/>
</dbReference>
<evidence type="ECO:0000256" key="7">
    <source>
        <dbReference type="SAM" id="MobiDB-lite"/>
    </source>
</evidence>
<evidence type="ECO:0000256" key="8">
    <source>
        <dbReference type="SAM" id="SignalP"/>
    </source>
</evidence>
<comment type="cofactor">
    <cofactor evidence="6">
        <name>Zn(2+)</name>
        <dbReference type="ChEBI" id="CHEBI:29105"/>
    </cofactor>
    <text evidence="6">Binds 1 zinc ion per subunit.</text>
</comment>